<dbReference type="PANTHER" id="PTHR35331:SF1">
    <property type="entry name" value="STAGE V SPORULATION PROTEIN S"/>
    <property type="match status" value="1"/>
</dbReference>
<evidence type="ECO:0000313" key="2">
    <source>
        <dbReference type="EMBL" id="KAJ8600092.1"/>
    </source>
</evidence>
<dbReference type="GO" id="GO:0003676">
    <property type="term" value="F:nucleic acid binding"/>
    <property type="evidence" value="ECO:0007669"/>
    <property type="project" value="InterPro"/>
</dbReference>
<dbReference type="Proteomes" id="UP001230188">
    <property type="component" value="Unassembled WGS sequence"/>
</dbReference>
<evidence type="ECO:0000256" key="1">
    <source>
        <dbReference type="SAM" id="MobiDB-lite"/>
    </source>
</evidence>
<name>A0AAD7U878_9STRA</name>
<dbReference type="InterPro" id="IPR036882">
    <property type="entry name" value="Alba-like_dom_sf"/>
</dbReference>
<dbReference type="AlphaFoldDB" id="A0AAD7U878"/>
<protein>
    <submittedName>
        <fullName evidence="2">Uncharacterized protein</fullName>
    </submittedName>
</protein>
<proteinExistence type="predicted"/>
<dbReference type="Pfam" id="PF04232">
    <property type="entry name" value="SpoVS"/>
    <property type="match status" value="1"/>
</dbReference>
<organism evidence="2 3">
    <name type="scientific">Chrysophaeum taylorii</name>
    <dbReference type="NCBI Taxonomy" id="2483200"/>
    <lineage>
        <taxon>Eukaryota</taxon>
        <taxon>Sar</taxon>
        <taxon>Stramenopiles</taxon>
        <taxon>Ochrophyta</taxon>
        <taxon>Pelagophyceae</taxon>
        <taxon>Pelagomonadales</taxon>
        <taxon>Pelagomonadaceae</taxon>
        <taxon>Chrysophaeum</taxon>
    </lineage>
</organism>
<evidence type="ECO:0000313" key="3">
    <source>
        <dbReference type="Proteomes" id="UP001230188"/>
    </source>
</evidence>
<reference evidence="2" key="1">
    <citation type="submission" date="2023-01" db="EMBL/GenBank/DDBJ databases">
        <title>Metagenome sequencing of chrysophaentin producing Chrysophaeum taylorii.</title>
        <authorList>
            <person name="Davison J."/>
            <person name="Bewley C."/>
        </authorList>
    </citation>
    <scope>NUCLEOTIDE SEQUENCE</scope>
    <source>
        <strain evidence="2">NIES-1699</strain>
    </source>
</reference>
<dbReference type="InterPro" id="IPR007347">
    <property type="entry name" value="SpoVS"/>
</dbReference>
<dbReference type="PANTHER" id="PTHR35331">
    <property type="entry name" value="STAGE V SPORULATION PROTEIN S"/>
    <property type="match status" value="1"/>
</dbReference>
<accession>A0AAD7U878</accession>
<gene>
    <name evidence="2" type="ORF">CTAYLR_003443</name>
</gene>
<dbReference type="Gene3D" id="3.30.110.20">
    <property type="entry name" value="Alba-like domain"/>
    <property type="match status" value="2"/>
</dbReference>
<feature type="region of interest" description="Disordered" evidence="1">
    <location>
        <begin position="21"/>
        <end position="55"/>
    </location>
</feature>
<sequence>MSRRQRGEELQQRLEDLVRETQDLKRALARQPKRGRESRPRSSSKRPKREEAPGRVKWVSAEDDAKSVGRLIVGAAMASAVVGFPVSLHAKYEANVNTALKGVAIATKRCAEEQGTYVACAPSFRENRNELTVTVVKLAGAPAVLDGGNVLTVARATDYRVLAGAVAKRARDDAASVLRAIGAAAVFAAARALATCREYLEQDGDDTDVVAVPRFSKVRVDGRDGETTVLELCVFPSTPATPQEDPHLNAD</sequence>
<dbReference type="EMBL" id="JAQMWT010000529">
    <property type="protein sequence ID" value="KAJ8600092.1"/>
    <property type="molecule type" value="Genomic_DNA"/>
</dbReference>
<keyword evidence="3" id="KW-1185">Reference proteome</keyword>
<comment type="caution">
    <text evidence="2">The sequence shown here is derived from an EMBL/GenBank/DDBJ whole genome shotgun (WGS) entry which is preliminary data.</text>
</comment>